<dbReference type="Proteomes" id="UP000030671">
    <property type="component" value="Unassembled WGS sequence"/>
</dbReference>
<evidence type="ECO:0000313" key="2">
    <source>
        <dbReference type="EMBL" id="ETW86500.1"/>
    </source>
</evidence>
<dbReference type="HOGENOM" id="CLU_590592_0_0_1"/>
<sequence>MVDKLWDRRQKSMEAPTSAKQQPHIETVLTLSNIDVTGTSSPATTPHSYPFDTLPTLVSRVNPHSVICDAGVKLYHEITSGHSGLSQIRAALDVCIITLDSSTTTIPRRMSEAAPPAPLAPMGLPPSMRAKKVILGSGGGGDRAGLGPSEALCETEYGAHRRRLSLAWRSSCLESVRKRGGWAARVLNDGQLGGYADELPQTLDELSSRKLGDPRSNSTSVLADPKRCLVTQESGPSVMPCYLLNPRLWQFNGMLTRLEWHWGMKYSSLELNVEANMIYLRQDLLESFDSNRWLLLPPPEMVDRVWARYFMIDLKSPIQQSPIESIYEGGEVFEYRLFPLDKDLRPIKRFDEPDSTNRSSPLNADPTEENSTRHSYPFDSLPILVSSVRPHFVILDSAGKLFNQPWIVSTVVPSLWPISEYDASHMLWHLEFVFGLKLRRPLDLRLRRALLCGRLLSTRVHVC</sequence>
<name>W4KM93_HETIT</name>
<gene>
    <name evidence="2" type="ORF">HETIRDRAFT_447236</name>
</gene>
<dbReference type="RefSeq" id="XP_009540516.1">
    <property type="nucleotide sequence ID" value="XM_009542221.1"/>
</dbReference>
<evidence type="ECO:0000313" key="3">
    <source>
        <dbReference type="Proteomes" id="UP000030671"/>
    </source>
</evidence>
<evidence type="ECO:0008006" key="4">
    <source>
        <dbReference type="Google" id="ProtNLM"/>
    </source>
</evidence>
<feature type="region of interest" description="Disordered" evidence="1">
    <location>
        <begin position="350"/>
        <end position="373"/>
    </location>
</feature>
<dbReference type="KEGG" id="hir:HETIRDRAFT_447236"/>
<dbReference type="AlphaFoldDB" id="W4KM93"/>
<dbReference type="OrthoDB" id="3133596at2759"/>
<accession>W4KM93</accession>
<dbReference type="EMBL" id="KI925454">
    <property type="protein sequence ID" value="ETW86500.1"/>
    <property type="molecule type" value="Genomic_DNA"/>
</dbReference>
<evidence type="ECO:0000256" key="1">
    <source>
        <dbReference type="SAM" id="MobiDB-lite"/>
    </source>
</evidence>
<feature type="region of interest" description="Disordered" evidence="1">
    <location>
        <begin position="1"/>
        <end position="22"/>
    </location>
</feature>
<feature type="compositionally biased region" description="Basic and acidic residues" evidence="1">
    <location>
        <begin position="1"/>
        <end position="12"/>
    </location>
</feature>
<proteinExistence type="predicted"/>
<dbReference type="InParanoid" id="W4KM93"/>
<dbReference type="GeneID" id="20675747"/>
<protein>
    <recommendedName>
        <fullName evidence="4">HNH nuclease domain-containing protein</fullName>
    </recommendedName>
</protein>
<keyword evidence="3" id="KW-1185">Reference proteome</keyword>
<reference evidence="2 3" key="1">
    <citation type="journal article" date="2012" name="New Phytol.">
        <title>Insight into trade-off between wood decay and parasitism from the genome of a fungal forest pathogen.</title>
        <authorList>
            <person name="Olson A."/>
            <person name="Aerts A."/>
            <person name="Asiegbu F."/>
            <person name="Belbahri L."/>
            <person name="Bouzid O."/>
            <person name="Broberg A."/>
            <person name="Canback B."/>
            <person name="Coutinho P.M."/>
            <person name="Cullen D."/>
            <person name="Dalman K."/>
            <person name="Deflorio G."/>
            <person name="van Diepen L.T."/>
            <person name="Dunand C."/>
            <person name="Duplessis S."/>
            <person name="Durling M."/>
            <person name="Gonthier P."/>
            <person name="Grimwood J."/>
            <person name="Fossdal C.G."/>
            <person name="Hansson D."/>
            <person name="Henrissat B."/>
            <person name="Hietala A."/>
            <person name="Himmelstrand K."/>
            <person name="Hoffmeister D."/>
            <person name="Hogberg N."/>
            <person name="James T.Y."/>
            <person name="Karlsson M."/>
            <person name="Kohler A."/>
            <person name="Kues U."/>
            <person name="Lee Y.H."/>
            <person name="Lin Y.C."/>
            <person name="Lind M."/>
            <person name="Lindquist E."/>
            <person name="Lombard V."/>
            <person name="Lucas S."/>
            <person name="Lunden K."/>
            <person name="Morin E."/>
            <person name="Murat C."/>
            <person name="Park J."/>
            <person name="Raffaello T."/>
            <person name="Rouze P."/>
            <person name="Salamov A."/>
            <person name="Schmutz J."/>
            <person name="Solheim H."/>
            <person name="Stahlberg J."/>
            <person name="Velez H."/>
            <person name="de Vries R.P."/>
            <person name="Wiebenga A."/>
            <person name="Woodward S."/>
            <person name="Yakovlev I."/>
            <person name="Garbelotto M."/>
            <person name="Martin F."/>
            <person name="Grigoriev I.V."/>
            <person name="Stenlid J."/>
        </authorList>
    </citation>
    <scope>NUCLEOTIDE SEQUENCE [LARGE SCALE GENOMIC DNA]</scope>
    <source>
        <strain evidence="2 3">TC 32-1</strain>
    </source>
</reference>
<organism evidence="2 3">
    <name type="scientific">Heterobasidion irregulare (strain TC 32-1)</name>
    <dbReference type="NCBI Taxonomy" id="747525"/>
    <lineage>
        <taxon>Eukaryota</taxon>
        <taxon>Fungi</taxon>
        <taxon>Dikarya</taxon>
        <taxon>Basidiomycota</taxon>
        <taxon>Agaricomycotina</taxon>
        <taxon>Agaricomycetes</taxon>
        <taxon>Russulales</taxon>
        <taxon>Bondarzewiaceae</taxon>
        <taxon>Heterobasidion</taxon>
        <taxon>Heterobasidion annosum species complex</taxon>
    </lineage>
</organism>